<evidence type="ECO:0000259" key="3">
    <source>
        <dbReference type="Pfam" id="PF03372"/>
    </source>
</evidence>
<keyword evidence="4" id="KW-0255">Endonuclease</keyword>
<reference evidence="5" key="1">
    <citation type="journal article" date="2019" name="Int. J. Syst. Evol. Microbiol.">
        <title>The Global Catalogue of Microorganisms (GCM) 10K type strain sequencing project: providing services to taxonomists for standard genome sequencing and annotation.</title>
        <authorList>
            <consortium name="The Broad Institute Genomics Platform"/>
            <consortium name="The Broad Institute Genome Sequencing Center for Infectious Disease"/>
            <person name="Wu L."/>
            <person name="Ma J."/>
        </authorList>
    </citation>
    <scope>NUCLEOTIDE SEQUENCE [LARGE SCALE GENOMIC DNA]</scope>
    <source>
        <strain evidence="5">KCTC 52165</strain>
    </source>
</reference>
<dbReference type="SUPFAM" id="SSF56219">
    <property type="entry name" value="DNase I-like"/>
    <property type="match status" value="1"/>
</dbReference>
<keyword evidence="2" id="KW-0472">Membrane</keyword>
<dbReference type="Proteomes" id="UP001595583">
    <property type="component" value="Unassembled WGS sequence"/>
</dbReference>
<feature type="region of interest" description="Disordered" evidence="1">
    <location>
        <begin position="324"/>
        <end position="349"/>
    </location>
</feature>
<dbReference type="EMBL" id="JBHRTK010000031">
    <property type="protein sequence ID" value="MFC3209132.1"/>
    <property type="molecule type" value="Genomic_DNA"/>
</dbReference>
<comment type="caution">
    <text evidence="4">The sequence shown here is derived from an EMBL/GenBank/DDBJ whole genome shotgun (WGS) entry which is preliminary data.</text>
</comment>
<dbReference type="InterPro" id="IPR036691">
    <property type="entry name" value="Endo/exonu/phosph_ase_sf"/>
</dbReference>
<keyword evidence="5" id="KW-1185">Reference proteome</keyword>
<keyword evidence="2" id="KW-1133">Transmembrane helix</keyword>
<evidence type="ECO:0000313" key="5">
    <source>
        <dbReference type="Proteomes" id="UP001595583"/>
    </source>
</evidence>
<proteinExistence type="predicted"/>
<dbReference type="Gene3D" id="3.60.10.10">
    <property type="entry name" value="Endonuclease/exonuclease/phosphatase"/>
    <property type="match status" value="1"/>
</dbReference>
<evidence type="ECO:0000313" key="4">
    <source>
        <dbReference type="EMBL" id="MFC3209132.1"/>
    </source>
</evidence>
<feature type="domain" description="Endonuclease/exonuclease/phosphatase" evidence="3">
    <location>
        <begin position="110"/>
        <end position="312"/>
    </location>
</feature>
<dbReference type="Pfam" id="PF03372">
    <property type="entry name" value="Exo_endo_phos"/>
    <property type="match status" value="1"/>
</dbReference>
<keyword evidence="4" id="KW-0378">Hydrolase</keyword>
<keyword evidence="2" id="KW-0812">Transmembrane</keyword>
<feature type="transmembrane region" description="Helical" evidence="2">
    <location>
        <begin position="67"/>
        <end position="85"/>
    </location>
</feature>
<organism evidence="4 5">
    <name type="scientific">Aquamicrobium soli</name>
    <dbReference type="NCBI Taxonomy" id="1811518"/>
    <lineage>
        <taxon>Bacteria</taxon>
        <taxon>Pseudomonadati</taxon>
        <taxon>Pseudomonadota</taxon>
        <taxon>Alphaproteobacteria</taxon>
        <taxon>Hyphomicrobiales</taxon>
        <taxon>Phyllobacteriaceae</taxon>
        <taxon>Aquamicrobium</taxon>
    </lineage>
</organism>
<feature type="transmembrane region" description="Helical" evidence="2">
    <location>
        <begin position="43"/>
        <end position="60"/>
    </location>
</feature>
<dbReference type="InterPro" id="IPR005135">
    <property type="entry name" value="Endo/exonuclease/phosphatase"/>
</dbReference>
<gene>
    <name evidence="4" type="ORF">ACFOHJ_23205</name>
</gene>
<dbReference type="RefSeq" id="WP_378225252.1">
    <property type="nucleotide sequence ID" value="NZ_JBHRTK010000031.1"/>
</dbReference>
<dbReference type="GO" id="GO:0004519">
    <property type="term" value="F:endonuclease activity"/>
    <property type="evidence" value="ECO:0007669"/>
    <property type="project" value="UniProtKB-KW"/>
</dbReference>
<keyword evidence="4" id="KW-0540">Nuclease</keyword>
<sequence length="349" mass="36997">MPTHHFPARYQRPALLAIMAISLALALGFFGDFHPALDAFAQLRLHLAVLLALVALPLLFTPLRIEAVVALVFSAAALSTTYAALRIPGLSPVQAGFVADAGDRAVYRLLQLNLRFDNPAPEKVLSLIGRAQPDVVTLEEVSPMWKDKLDLLAKAYPHRIVCSSPHGSSGVAILSRRPFAADSEPYCSTGGALALASVDFGGTPVDVVALHLRWPWPFAHGGQASQVAIPLSSLGPTAVVAGDCNAVPWSATVRQLATAGGLTPMPSVGPTWQYIKLPELLRFSGLPIDQVFSRGAVLIHSATRLEPVGSDHLPVMVQFSLRPQPGQPENEGATAFASTGPELAVNATR</sequence>
<evidence type="ECO:0000256" key="2">
    <source>
        <dbReference type="SAM" id="Phobius"/>
    </source>
</evidence>
<name>A0ABV7KII7_9HYPH</name>
<protein>
    <submittedName>
        <fullName evidence="4">Endonuclease/exonuclease/phosphatase family protein</fullName>
    </submittedName>
</protein>
<accession>A0ABV7KII7</accession>
<feature type="transmembrane region" description="Helical" evidence="2">
    <location>
        <begin position="12"/>
        <end position="31"/>
    </location>
</feature>
<evidence type="ECO:0000256" key="1">
    <source>
        <dbReference type="SAM" id="MobiDB-lite"/>
    </source>
</evidence>